<dbReference type="Gene3D" id="1.10.3210.10">
    <property type="entry name" value="Hypothetical protein af1432"/>
    <property type="match status" value="1"/>
</dbReference>
<evidence type="ECO:0000313" key="1">
    <source>
        <dbReference type="EMBL" id="SDH87741.1"/>
    </source>
</evidence>
<evidence type="ECO:0000313" key="2">
    <source>
        <dbReference type="Proteomes" id="UP000199017"/>
    </source>
</evidence>
<dbReference type="EMBL" id="FNDU01000003">
    <property type="protein sequence ID" value="SDH87741.1"/>
    <property type="molecule type" value="Genomic_DNA"/>
</dbReference>
<name>A0A1G8G036_9BACI</name>
<gene>
    <name evidence="1" type="ORF">SAMN05216352_103163</name>
</gene>
<dbReference type="STRING" id="930129.SAMN05216352_103163"/>
<protein>
    <submittedName>
        <fullName evidence="1">Uncharacterized protein</fullName>
    </submittedName>
</protein>
<organism evidence="1 2">
    <name type="scientific">Alteribacillus bidgolensis</name>
    <dbReference type="NCBI Taxonomy" id="930129"/>
    <lineage>
        <taxon>Bacteria</taxon>
        <taxon>Bacillati</taxon>
        <taxon>Bacillota</taxon>
        <taxon>Bacilli</taxon>
        <taxon>Bacillales</taxon>
        <taxon>Bacillaceae</taxon>
        <taxon>Alteribacillus</taxon>
    </lineage>
</organism>
<dbReference type="Proteomes" id="UP000199017">
    <property type="component" value="Unassembled WGS sequence"/>
</dbReference>
<sequence>MRYTLTQHIEQGDKLARHIYASDGRILLNAGVPLTVGLISKLHHMGVQAVYLEEEALSDVTVEEVVTEKTRRTTVSQLAESFQYVQSGGDLDIKAINKSVYALMDEILLNSNILLNLTDIRTTDNALYMHSMNVCIMAVLTGTKNGVRPDKAARTCNRGPAA</sequence>
<accession>A0A1G8G036</accession>
<dbReference type="AlphaFoldDB" id="A0A1G8G036"/>
<keyword evidence="2" id="KW-1185">Reference proteome</keyword>
<dbReference type="RefSeq" id="WP_245917782.1">
    <property type="nucleotide sequence ID" value="NZ_FNDU01000003.1"/>
</dbReference>
<reference evidence="1 2" key="1">
    <citation type="submission" date="2016-10" db="EMBL/GenBank/DDBJ databases">
        <authorList>
            <person name="de Groot N.N."/>
        </authorList>
    </citation>
    <scope>NUCLEOTIDE SEQUENCE [LARGE SCALE GENOMIC DNA]</scope>
    <source>
        <strain evidence="2">P4B,CCM 7963,CECT 7998,DSM 25260,IBRC-M 10614,KCTC 13821</strain>
    </source>
</reference>
<proteinExistence type="predicted"/>